<dbReference type="EC" id="3.1.-.-" evidence="8"/>
<gene>
    <name evidence="8" type="primary">vapC</name>
    <name evidence="10" type="ORF">HA299_01265</name>
</gene>
<evidence type="ECO:0000256" key="1">
    <source>
        <dbReference type="ARBA" id="ARBA00001946"/>
    </source>
</evidence>
<evidence type="ECO:0000256" key="2">
    <source>
        <dbReference type="ARBA" id="ARBA00022649"/>
    </source>
</evidence>
<keyword evidence="5 8" id="KW-0378">Hydrolase</keyword>
<dbReference type="PANTHER" id="PTHR33653:SF1">
    <property type="entry name" value="RIBONUCLEASE VAPC2"/>
    <property type="match status" value="1"/>
</dbReference>
<feature type="domain" description="PIN" evidence="9">
    <location>
        <begin position="5"/>
        <end position="124"/>
    </location>
</feature>
<keyword evidence="6 8" id="KW-0460">Magnesium</keyword>
<comment type="cofactor">
    <cofactor evidence="1 8">
        <name>Mg(2+)</name>
        <dbReference type="ChEBI" id="CHEBI:18420"/>
    </cofactor>
</comment>
<accession>A0A832VMF8</accession>
<protein>
    <recommendedName>
        <fullName evidence="8">Ribonuclease VapC</fullName>
        <shortName evidence="8">RNase VapC</shortName>
        <ecNumber evidence="8">3.1.-.-</ecNumber>
    </recommendedName>
    <alternativeName>
        <fullName evidence="8">Putative toxin VapC</fullName>
    </alternativeName>
</protein>
<dbReference type="GO" id="GO:0090729">
    <property type="term" value="F:toxin activity"/>
    <property type="evidence" value="ECO:0007669"/>
    <property type="project" value="UniProtKB-KW"/>
</dbReference>
<evidence type="ECO:0000256" key="5">
    <source>
        <dbReference type="ARBA" id="ARBA00022801"/>
    </source>
</evidence>
<sequence length="133" mass="15116">MAMACFDTTFLIDLSRLKKQHSDFFDTLMDEHTLKTSAISVAELLWGAYNKGSAEEIEFTKSLLSKFEILPFDARAADIYASISTSLRQKGISLKAFDELIAATAIRFNEPLITRDREFKRVPGLEVIEYELK</sequence>
<evidence type="ECO:0000256" key="3">
    <source>
        <dbReference type="ARBA" id="ARBA00022722"/>
    </source>
</evidence>
<dbReference type="GO" id="GO:0000287">
    <property type="term" value="F:magnesium ion binding"/>
    <property type="evidence" value="ECO:0007669"/>
    <property type="project" value="UniProtKB-UniRule"/>
</dbReference>
<evidence type="ECO:0000256" key="7">
    <source>
        <dbReference type="ARBA" id="ARBA00038093"/>
    </source>
</evidence>
<keyword evidence="8" id="KW-0800">Toxin</keyword>
<keyword evidence="4 8" id="KW-0479">Metal-binding</keyword>
<name>A0A832VMF8_9EURY</name>
<comment type="function">
    <text evidence="8">Toxic component of a toxin-antitoxin (TA) system. An RNase.</text>
</comment>
<dbReference type="AlphaFoldDB" id="A0A832VMF8"/>
<dbReference type="InterPro" id="IPR022907">
    <property type="entry name" value="VapC_family"/>
</dbReference>
<feature type="binding site" evidence="8">
    <location>
        <position position="98"/>
    </location>
    <ligand>
        <name>Mg(2+)</name>
        <dbReference type="ChEBI" id="CHEBI:18420"/>
    </ligand>
</feature>
<evidence type="ECO:0000256" key="8">
    <source>
        <dbReference type="HAMAP-Rule" id="MF_00265"/>
    </source>
</evidence>
<dbReference type="InterPro" id="IPR029060">
    <property type="entry name" value="PIN-like_dom_sf"/>
</dbReference>
<evidence type="ECO:0000313" key="10">
    <source>
        <dbReference type="EMBL" id="HIH69241.1"/>
    </source>
</evidence>
<evidence type="ECO:0000256" key="6">
    <source>
        <dbReference type="ARBA" id="ARBA00022842"/>
    </source>
</evidence>
<comment type="caution">
    <text evidence="10">The sequence shown here is derived from an EMBL/GenBank/DDBJ whole genome shotgun (WGS) entry which is preliminary data.</text>
</comment>
<dbReference type="PANTHER" id="PTHR33653">
    <property type="entry name" value="RIBONUCLEASE VAPC2"/>
    <property type="match status" value="1"/>
</dbReference>
<dbReference type="Pfam" id="PF01850">
    <property type="entry name" value="PIN"/>
    <property type="match status" value="1"/>
</dbReference>
<dbReference type="CDD" id="cd09881">
    <property type="entry name" value="PIN_VapC4-5_FitB-like"/>
    <property type="match status" value="1"/>
</dbReference>
<evidence type="ECO:0000256" key="4">
    <source>
        <dbReference type="ARBA" id="ARBA00022723"/>
    </source>
</evidence>
<feature type="binding site" evidence="8">
    <location>
        <position position="7"/>
    </location>
    <ligand>
        <name>Mg(2+)</name>
        <dbReference type="ChEBI" id="CHEBI:18420"/>
    </ligand>
</feature>
<dbReference type="InterPro" id="IPR050556">
    <property type="entry name" value="Type_II_TA_system_RNase"/>
</dbReference>
<dbReference type="Gene3D" id="3.40.50.1010">
    <property type="entry name" value="5'-nuclease"/>
    <property type="match status" value="1"/>
</dbReference>
<reference evidence="10" key="1">
    <citation type="journal article" date="2020" name="bioRxiv">
        <title>A rank-normalized archaeal taxonomy based on genome phylogeny resolves widespread incomplete and uneven classifications.</title>
        <authorList>
            <person name="Rinke C."/>
            <person name="Chuvochina M."/>
            <person name="Mussig A.J."/>
            <person name="Chaumeil P.-A."/>
            <person name="Waite D.W."/>
            <person name="Whitman W.B."/>
            <person name="Parks D.H."/>
            <person name="Hugenholtz P."/>
        </authorList>
    </citation>
    <scope>NUCLEOTIDE SEQUENCE</scope>
    <source>
        <strain evidence="10">UBA12518</strain>
    </source>
</reference>
<keyword evidence="2 8" id="KW-1277">Toxin-antitoxin system</keyword>
<dbReference type="Proteomes" id="UP000600363">
    <property type="component" value="Unassembled WGS sequence"/>
</dbReference>
<evidence type="ECO:0000259" key="9">
    <source>
        <dbReference type="Pfam" id="PF01850"/>
    </source>
</evidence>
<organism evidence="10 11">
    <name type="scientific">Methermicoccus shengliensis</name>
    <dbReference type="NCBI Taxonomy" id="660064"/>
    <lineage>
        <taxon>Archaea</taxon>
        <taxon>Methanobacteriati</taxon>
        <taxon>Methanobacteriota</taxon>
        <taxon>Stenosarchaea group</taxon>
        <taxon>Methanomicrobia</taxon>
        <taxon>Methanosarcinales</taxon>
        <taxon>Methermicoccaceae</taxon>
        <taxon>Methermicoccus</taxon>
    </lineage>
</organism>
<dbReference type="RefSeq" id="WP_052353252.1">
    <property type="nucleotide sequence ID" value="NZ_DUIH01000004.1"/>
</dbReference>
<evidence type="ECO:0000313" key="11">
    <source>
        <dbReference type="Proteomes" id="UP000600363"/>
    </source>
</evidence>
<dbReference type="InterPro" id="IPR002716">
    <property type="entry name" value="PIN_dom"/>
</dbReference>
<dbReference type="SUPFAM" id="SSF88723">
    <property type="entry name" value="PIN domain-like"/>
    <property type="match status" value="1"/>
</dbReference>
<dbReference type="GO" id="GO:0004540">
    <property type="term" value="F:RNA nuclease activity"/>
    <property type="evidence" value="ECO:0007669"/>
    <property type="project" value="InterPro"/>
</dbReference>
<dbReference type="GO" id="GO:0016787">
    <property type="term" value="F:hydrolase activity"/>
    <property type="evidence" value="ECO:0007669"/>
    <property type="project" value="UniProtKB-KW"/>
</dbReference>
<proteinExistence type="inferred from homology"/>
<keyword evidence="3 8" id="KW-0540">Nuclease</keyword>
<comment type="similarity">
    <text evidence="7 8">Belongs to the PINc/VapC protein family.</text>
</comment>
<dbReference type="HAMAP" id="MF_00265">
    <property type="entry name" value="VapC_Nob1"/>
    <property type="match status" value="1"/>
</dbReference>
<dbReference type="EMBL" id="DUIH01000004">
    <property type="protein sequence ID" value="HIH69241.1"/>
    <property type="molecule type" value="Genomic_DNA"/>
</dbReference>